<dbReference type="EMBL" id="CP003732">
    <property type="protein sequence ID" value="AFV11442.1"/>
    <property type="molecule type" value="Genomic_DNA"/>
</dbReference>
<dbReference type="InterPro" id="IPR025669">
    <property type="entry name" value="AAA_dom"/>
</dbReference>
<dbReference type="PANTHER" id="PTHR13696">
    <property type="entry name" value="P-LOOP CONTAINING NUCLEOSIDE TRIPHOSPHATE HYDROLASE"/>
    <property type="match status" value="1"/>
</dbReference>
<keyword evidence="3" id="KW-1185">Reference proteome</keyword>
<dbReference type="Proteomes" id="UP000000467">
    <property type="component" value="Chromosome"/>
</dbReference>
<gene>
    <name evidence="2" type="primary">soj2</name>
    <name evidence="2" type="ordered locus">Tph_c12210</name>
</gene>
<evidence type="ECO:0000313" key="2">
    <source>
        <dbReference type="EMBL" id="AFV11442.1"/>
    </source>
</evidence>
<dbReference type="CDD" id="cd02042">
    <property type="entry name" value="ParAB_family"/>
    <property type="match status" value="1"/>
</dbReference>
<dbReference type="SUPFAM" id="SSF52540">
    <property type="entry name" value="P-loop containing nucleoside triphosphate hydrolases"/>
    <property type="match status" value="1"/>
</dbReference>
<dbReference type="AlphaFoldDB" id="K4LH94"/>
<dbReference type="Pfam" id="PF13614">
    <property type="entry name" value="AAA_31"/>
    <property type="match status" value="1"/>
</dbReference>
<dbReference type="InterPro" id="IPR027417">
    <property type="entry name" value="P-loop_NTPase"/>
</dbReference>
<dbReference type="STRING" id="1089553.Tph_c12210"/>
<accession>K4LH94</accession>
<dbReference type="PANTHER" id="PTHR13696:SF52">
    <property type="entry name" value="PARA FAMILY PROTEIN CT_582"/>
    <property type="match status" value="1"/>
</dbReference>
<sequence length="306" mass="34820">MPAKVISFINLKGGVGKTTLALACAEILAGTPTWKKIFDPRFFDYVYREGPPSKVLLIDLDGQANLTFAVLGEDTIRECWDNHRSTYHFFASILEGRRKTLEECVRKTCSNVESAQGNLHFIPSSIELFNFEEKIIEACEKGMRIDLFSLRKELKKALIEEGLLEAYDYVIIDCPPNLSVLTENAIIASDFYVVPVIPEKLSTYGLELIKRRVGELREEYQEYTAIEILGTVLNRVDVRRADHLKLAEKIITDNNFKTFDNWIGDVKPLYIVTDFGYGPYPNPYCKYGGGMRRKNPKVAPIVKTVF</sequence>
<dbReference type="HOGENOM" id="CLU_037612_4_0_9"/>
<dbReference type="RefSeq" id="WP_015050323.1">
    <property type="nucleotide sequence ID" value="NC_018870.1"/>
</dbReference>
<organism evidence="2 3">
    <name type="scientific">Thermacetogenium phaeum (strain ATCC BAA-254 / DSM 26808 / PB)</name>
    <dbReference type="NCBI Taxonomy" id="1089553"/>
    <lineage>
        <taxon>Bacteria</taxon>
        <taxon>Bacillati</taxon>
        <taxon>Bacillota</taxon>
        <taxon>Clostridia</taxon>
        <taxon>Thermoanaerobacterales</taxon>
        <taxon>Thermoanaerobacteraceae</taxon>
        <taxon>Thermacetogenium</taxon>
    </lineage>
</organism>
<proteinExistence type="predicted"/>
<reference evidence="2 3" key="1">
    <citation type="journal article" date="2012" name="BMC Genomics">
        <title>Genome-guided analysis of physiological and morphological traits of the fermentative acetate oxidizer Thermacetogenium phaeum.</title>
        <authorList>
            <person name="Oehler D."/>
            <person name="Poehlein A."/>
            <person name="Leimbach A."/>
            <person name="Muller N."/>
            <person name="Daniel R."/>
            <person name="Gottschalk G."/>
            <person name="Schink B."/>
        </authorList>
    </citation>
    <scope>NUCLEOTIDE SEQUENCE [LARGE SCALE GENOMIC DNA]</scope>
    <source>
        <strain evidence="3">ATCC BAA-254 / DSM 26808 / PB</strain>
    </source>
</reference>
<feature type="domain" description="AAA" evidence="1">
    <location>
        <begin position="53"/>
        <end position="221"/>
    </location>
</feature>
<name>K4LH94_THEPS</name>
<dbReference type="KEGG" id="tpz:Tph_c12210"/>
<dbReference type="Gene3D" id="3.40.50.300">
    <property type="entry name" value="P-loop containing nucleotide triphosphate hydrolases"/>
    <property type="match status" value="1"/>
</dbReference>
<dbReference type="OrthoDB" id="9815116at2"/>
<dbReference type="InterPro" id="IPR050678">
    <property type="entry name" value="DNA_Partitioning_ATPase"/>
</dbReference>
<dbReference type="eggNOG" id="COG1192">
    <property type="taxonomic scope" value="Bacteria"/>
</dbReference>
<protein>
    <submittedName>
        <fullName evidence="2">Sporulation initiation inhibitor protein Soj</fullName>
    </submittedName>
</protein>
<evidence type="ECO:0000313" key="3">
    <source>
        <dbReference type="Proteomes" id="UP000000467"/>
    </source>
</evidence>
<evidence type="ECO:0000259" key="1">
    <source>
        <dbReference type="Pfam" id="PF13614"/>
    </source>
</evidence>